<keyword evidence="2" id="KW-1185">Reference proteome</keyword>
<dbReference type="EMBL" id="WSSB01000005">
    <property type="protein sequence ID" value="MXR36692.1"/>
    <property type="molecule type" value="Genomic_DNA"/>
</dbReference>
<sequence>MPNSIRRAVRALFPLTARPVSTLPNLSEARALAALLVAQGRRVSIAPAAHGFTVSEVAA</sequence>
<organism evidence="1 2">
    <name type="scientific">Craterilacuibacter sinensis</name>
    <dbReference type="NCBI Taxonomy" id="2686017"/>
    <lineage>
        <taxon>Bacteria</taxon>
        <taxon>Pseudomonadati</taxon>
        <taxon>Pseudomonadota</taxon>
        <taxon>Betaproteobacteria</taxon>
        <taxon>Neisseriales</taxon>
        <taxon>Neisseriaceae</taxon>
        <taxon>Craterilacuibacter</taxon>
    </lineage>
</organism>
<dbReference type="AlphaFoldDB" id="A0A845BKA6"/>
<gene>
    <name evidence="1" type="ORF">GQF02_06885</name>
</gene>
<dbReference type="RefSeq" id="WP_160795843.1">
    <property type="nucleotide sequence ID" value="NZ_WSSB01000005.1"/>
</dbReference>
<protein>
    <submittedName>
        <fullName evidence="1">Uncharacterized protein</fullName>
    </submittedName>
</protein>
<accession>A0A845BKA6</accession>
<reference evidence="1 2" key="1">
    <citation type="submission" date="2019-12" db="EMBL/GenBank/DDBJ databases">
        <title>Neisseriaceae gen. nov. sp. Genome sequencing and assembly.</title>
        <authorList>
            <person name="Liu Z."/>
            <person name="Li A."/>
        </authorList>
    </citation>
    <scope>NUCLEOTIDE SEQUENCE [LARGE SCALE GENOMIC DNA]</scope>
    <source>
        <strain evidence="1 2">B2N2-7</strain>
    </source>
</reference>
<comment type="caution">
    <text evidence="1">The sequence shown here is derived from an EMBL/GenBank/DDBJ whole genome shotgun (WGS) entry which is preliminary data.</text>
</comment>
<dbReference type="Proteomes" id="UP000467214">
    <property type="component" value="Unassembled WGS sequence"/>
</dbReference>
<name>A0A845BKA6_9NEIS</name>
<evidence type="ECO:0000313" key="1">
    <source>
        <dbReference type="EMBL" id="MXR36692.1"/>
    </source>
</evidence>
<proteinExistence type="predicted"/>
<evidence type="ECO:0000313" key="2">
    <source>
        <dbReference type="Proteomes" id="UP000467214"/>
    </source>
</evidence>